<accession>A7SZP4</accession>
<name>A7SZP4_NEMVE</name>
<dbReference type="Proteomes" id="UP000001593">
    <property type="component" value="Unassembled WGS sequence"/>
</dbReference>
<keyword evidence="3" id="KW-1185">Reference proteome</keyword>
<dbReference type="AlphaFoldDB" id="A7SZP4"/>
<feature type="signal peptide" evidence="1">
    <location>
        <begin position="1"/>
        <end position="23"/>
    </location>
</feature>
<gene>
    <name evidence="2" type="ORF">NEMVEDRAFT_v1g220053</name>
</gene>
<protein>
    <submittedName>
        <fullName evidence="2">Uncharacterized protein</fullName>
    </submittedName>
</protein>
<proteinExistence type="predicted"/>
<dbReference type="EMBL" id="DS469976">
    <property type="protein sequence ID" value="EDO30826.1"/>
    <property type="molecule type" value="Genomic_DNA"/>
</dbReference>
<sequence length="171" mass="19334">MAVNFIALSKLFILALYTYNLVSLQVSKPIQDTYPWTAYNISSTLARISLNQARVITNRSNDTPATEALAELGWQNLETQRAKTKAKQMFKVLHDMAPNCLTDLFSLKKNITNYNLRGSSTSLQLPLPKTEFMKKSFSYDGAKLWNSLPEASRDCTSLSSFVRELEAHTFI</sequence>
<evidence type="ECO:0000256" key="1">
    <source>
        <dbReference type="SAM" id="SignalP"/>
    </source>
</evidence>
<organism evidence="2 3">
    <name type="scientific">Nematostella vectensis</name>
    <name type="common">Starlet sea anemone</name>
    <dbReference type="NCBI Taxonomy" id="45351"/>
    <lineage>
        <taxon>Eukaryota</taxon>
        <taxon>Metazoa</taxon>
        <taxon>Cnidaria</taxon>
        <taxon>Anthozoa</taxon>
        <taxon>Hexacorallia</taxon>
        <taxon>Actiniaria</taxon>
        <taxon>Edwardsiidae</taxon>
        <taxon>Nematostella</taxon>
    </lineage>
</organism>
<keyword evidence="1" id="KW-0732">Signal</keyword>
<feature type="chain" id="PRO_5002713200" evidence="1">
    <location>
        <begin position="24"/>
        <end position="171"/>
    </location>
</feature>
<evidence type="ECO:0000313" key="3">
    <source>
        <dbReference type="Proteomes" id="UP000001593"/>
    </source>
</evidence>
<dbReference type="InParanoid" id="A7SZP4"/>
<evidence type="ECO:0000313" key="2">
    <source>
        <dbReference type="EMBL" id="EDO30826.1"/>
    </source>
</evidence>
<dbReference type="HOGENOM" id="CLU_1564747_0_0_1"/>
<reference evidence="2 3" key="1">
    <citation type="journal article" date="2007" name="Science">
        <title>Sea anemone genome reveals ancestral eumetazoan gene repertoire and genomic organization.</title>
        <authorList>
            <person name="Putnam N.H."/>
            <person name="Srivastava M."/>
            <person name="Hellsten U."/>
            <person name="Dirks B."/>
            <person name="Chapman J."/>
            <person name="Salamov A."/>
            <person name="Terry A."/>
            <person name="Shapiro H."/>
            <person name="Lindquist E."/>
            <person name="Kapitonov V.V."/>
            <person name="Jurka J."/>
            <person name="Genikhovich G."/>
            <person name="Grigoriev I.V."/>
            <person name="Lucas S.M."/>
            <person name="Steele R.E."/>
            <person name="Finnerty J.R."/>
            <person name="Technau U."/>
            <person name="Martindale M.Q."/>
            <person name="Rokhsar D.S."/>
        </authorList>
    </citation>
    <scope>NUCLEOTIDE SEQUENCE [LARGE SCALE GENOMIC DNA]</scope>
    <source>
        <strain evidence="3">CH2 X CH6</strain>
    </source>
</reference>
<dbReference type="PhylomeDB" id="A7SZP4"/>